<keyword evidence="3" id="KW-1185">Reference proteome</keyword>
<evidence type="ECO:0000256" key="1">
    <source>
        <dbReference type="SAM" id="MobiDB-lite"/>
    </source>
</evidence>
<dbReference type="STRING" id="1230097.A0A423X0A2"/>
<dbReference type="AlphaFoldDB" id="A0A423X0A2"/>
<accession>A0A423X0A2</accession>
<feature type="compositionally biased region" description="Basic and acidic residues" evidence="1">
    <location>
        <begin position="470"/>
        <end position="479"/>
    </location>
</feature>
<feature type="region of interest" description="Disordered" evidence="1">
    <location>
        <begin position="362"/>
        <end position="383"/>
    </location>
</feature>
<evidence type="ECO:0000313" key="3">
    <source>
        <dbReference type="Proteomes" id="UP000285146"/>
    </source>
</evidence>
<reference evidence="2 3" key="1">
    <citation type="submission" date="2015-09" db="EMBL/GenBank/DDBJ databases">
        <title>Host preference determinants of Valsa canker pathogens revealed by comparative genomics.</title>
        <authorList>
            <person name="Yin Z."/>
            <person name="Huang L."/>
        </authorList>
    </citation>
    <scope>NUCLEOTIDE SEQUENCE [LARGE SCALE GENOMIC DNA]</scope>
    <source>
        <strain evidence="2 3">SXYLt</strain>
    </source>
</reference>
<feature type="compositionally biased region" description="Polar residues" evidence="1">
    <location>
        <begin position="547"/>
        <end position="556"/>
    </location>
</feature>
<dbReference type="Proteomes" id="UP000285146">
    <property type="component" value="Unassembled WGS sequence"/>
</dbReference>
<feature type="region of interest" description="Disordered" evidence="1">
    <location>
        <begin position="547"/>
        <end position="566"/>
    </location>
</feature>
<protein>
    <submittedName>
        <fullName evidence="2">Uncharacterized protein</fullName>
    </submittedName>
</protein>
<name>A0A423X0A2_9PEZI</name>
<comment type="caution">
    <text evidence="2">The sequence shown here is derived from an EMBL/GenBank/DDBJ whole genome shotgun (WGS) entry which is preliminary data.</text>
</comment>
<sequence>MQESVQWGDIYQLLLREDRVWDFRDLLVTSVLVFGWQEIGKELLNKLSFPETLHGIMDDWMDEDYDESTTLALLDLFTTSVLQDVFGELTDQRNLLCLDYAHRLAGSVLKNDPQNTRSRPFIQWIIAKAAFQLKKTHVSEWTSYLKGFPGLLLRQGNGIQIPIYVRHPDTDGPNWQAFLKKTAVTQEPTLEVALKAARFLGDYNLQSLCLKLLVWQSTEPTRYMNDLATLQLDTQQDKEGFLGTLLSRYLVQEPPMSITSFQQDARQLNQVSGGSYVRHGVNASLLWAKSMIRDALLSDRAAEAESSFATRDRESILREELAIYGPRLPEYIKDYIRSKIGIDVPRPFKPYRPAKIRFSDSTVGGEDIRGSRNCPQKTMSEPDRKKYDATAYGWDDWPRGERQKLMKRFEAPDQRATRFTTHLPSWLDFSVKGWPSTWRSDAAKLAADEFDRQFDTFDFKEPFEPNNEGPSERSEREAKANSTSGSRDKEGEAEKEDAAISTEKTHESNFESDKEDFPSITYEEDGWPDLQIPRSFLIDNTMQVTLQSNSDPQRSRTYILKGKGTD</sequence>
<evidence type="ECO:0000313" key="2">
    <source>
        <dbReference type="EMBL" id="ROW09268.1"/>
    </source>
</evidence>
<feature type="region of interest" description="Disordered" evidence="1">
    <location>
        <begin position="457"/>
        <end position="525"/>
    </location>
</feature>
<gene>
    <name evidence="2" type="ORF">VPNG_05869</name>
</gene>
<dbReference type="OrthoDB" id="4838614at2759"/>
<proteinExistence type="predicted"/>
<dbReference type="EMBL" id="LKEB01000031">
    <property type="protein sequence ID" value="ROW09268.1"/>
    <property type="molecule type" value="Genomic_DNA"/>
</dbReference>
<feature type="compositionally biased region" description="Basic and acidic residues" evidence="1">
    <location>
        <begin position="486"/>
        <end position="517"/>
    </location>
</feature>
<organism evidence="2 3">
    <name type="scientific">Cytospora leucostoma</name>
    <dbReference type="NCBI Taxonomy" id="1230097"/>
    <lineage>
        <taxon>Eukaryota</taxon>
        <taxon>Fungi</taxon>
        <taxon>Dikarya</taxon>
        <taxon>Ascomycota</taxon>
        <taxon>Pezizomycotina</taxon>
        <taxon>Sordariomycetes</taxon>
        <taxon>Sordariomycetidae</taxon>
        <taxon>Diaporthales</taxon>
        <taxon>Cytosporaceae</taxon>
        <taxon>Cytospora</taxon>
    </lineage>
</organism>
<dbReference type="InParanoid" id="A0A423X0A2"/>